<dbReference type="Gene3D" id="1.10.10.1190">
    <property type="entry name" value="Antirestriction protein ArdA, domain 3"/>
    <property type="match status" value="1"/>
</dbReference>
<dbReference type="Gene3D" id="3.10.20.480">
    <property type="entry name" value="Antirestriction protein ArdA, domain 1"/>
    <property type="match status" value="1"/>
</dbReference>
<reference evidence="1 2" key="1">
    <citation type="journal article" date="2014" name="Genome Announc.">
        <title>Draft Genome Sequence of Petroleum Oil-Degrading Marine Bacterium Pseudomonas taeanensis Strain MS-3, Isolated from a Crude Oil-Contaminated Seashore.</title>
        <authorList>
            <person name="Lee S.Y."/>
            <person name="Kim S.H."/>
            <person name="Lee D.G."/>
            <person name="Shin S."/>
            <person name="Yun S.H."/>
            <person name="Choi C.W."/>
            <person name="Chung Y.H."/>
            <person name="Choi J.S."/>
            <person name="Kahng H.Y."/>
            <person name="Kim S.I."/>
        </authorList>
    </citation>
    <scope>NUCLEOTIDE SEQUENCE [LARGE SCALE GENOMIC DNA]</scope>
    <source>
        <strain evidence="1 2">MS-3</strain>
    </source>
</reference>
<evidence type="ECO:0000313" key="2">
    <source>
        <dbReference type="Proteomes" id="UP000030063"/>
    </source>
</evidence>
<proteinExistence type="predicted"/>
<comment type="caution">
    <text evidence="1">The sequence shown here is derived from an EMBL/GenBank/DDBJ whole genome shotgun (WGS) entry which is preliminary data.</text>
</comment>
<dbReference type="OrthoDB" id="944647at2"/>
<dbReference type="eggNOG" id="COG4734">
    <property type="taxonomic scope" value="Bacteria"/>
</dbReference>
<dbReference type="Pfam" id="PF07275">
    <property type="entry name" value="ArdA"/>
    <property type="match status" value="1"/>
</dbReference>
<dbReference type="AlphaFoldDB" id="A0A0A1YEE7"/>
<protein>
    <submittedName>
        <fullName evidence="1">Antirestriction protein</fullName>
    </submittedName>
</protein>
<evidence type="ECO:0000313" key="1">
    <source>
        <dbReference type="EMBL" id="KFX68205.1"/>
    </source>
</evidence>
<dbReference type="RefSeq" id="WP_025167014.1">
    <property type="nucleotide sequence ID" value="NZ_AWSQ01000007.1"/>
</dbReference>
<dbReference type="STRING" id="1395571.TMS3_0120220"/>
<accession>A0A0A1YEE7</accession>
<dbReference type="EMBL" id="AWSQ01000007">
    <property type="protein sequence ID" value="KFX68205.1"/>
    <property type="molecule type" value="Genomic_DNA"/>
</dbReference>
<dbReference type="Proteomes" id="UP000030063">
    <property type="component" value="Unassembled WGS sequence"/>
</dbReference>
<keyword evidence="2" id="KW-1185">Reference proteome</keyword>
<name>A0A0A1YEE7_9PSED</name>
<organism evidence="1 2">
    <name type="scientific">Pseudomonas taeanensis MS-3</name>
    <dbReference type="NCBI Taxonomy" id="1395571"/>
    <lineage>
        <taxon>Bacteria</taxon>
        <taxon>Pseudomonadati</taxon>
        <taxon>Pseudomonadota</taxon>
        <taxon>Gammaproteobacteria</taxon>
        <taxon>Pseudomonadales</taxon>
        <taxon>Pseudomonadaceae</taxon>
        <taxon>Pseudomonas</taxon>
    </lineage>
</organism>
<gene>
    <name evidence="1" type="ORF">TMS3_0120220</name>
</gene>
<sequence>MSQAIRIYVADLAAYNAGHLHGEWIDATLDTDDIQTQINAMLASSPVDGAEEYAIHDYEGFNGYSLGEYEGIQSAHKIACFIEEYPDFGGELLAHFNDLDDARQAAQESYCGCHVSLADYAQELTEETSTIPQHLAQYIDYRAMARDMEYNGDVFTLETGFEQVHVFWNR</sequence>
<dbReference type="InterPro" id="IPR041893">
    <property type="entry name" value="ArdA_dom3"/>
</dbReference>
<dbReference type="InterPro" id="IPR041895">
    <property type="entry name" value="ArdA_dom1"/>
</dbReference>
<dbReference type="InterPro" id="IPR009899">
    <property type="entry name" value="ArdA"/>
</dbReference>